<dbReference type="OrthoDB" id="4698148at2"/>
<name>A0A426V0Q0_9ACTN</name>
<feature type="transmembrane region" description="Helical" evidence="1">
    <location>
        <begin position="186"/>
        <end position="207"/>
    </location>
</feature>
<dbReference type="EMBL" id="RSEB01000002">
    <property type="protein sequence ID" value="RRS00413.1"/>
    <property type="molecule type" value="Genomic_DNA"/>
</dbReference>
<comment type="caution">
    <text evidence="2">The sequence shown here is derived from an EMBL/GenBank/DDBJ whole genome shotgun (WGS) entry which is preliminary data.</text>
</comment>
<feature type="transmembrane region" description="Helical" evidence="1">
    <location>
        <begin position="56"/>
        <end position="78"/>
    </location>
</feature>
<keyword evidence="1" id="KW-0812">Transmembrane</keyword>
<feature type="transmembrane region" description="Helical" evidence="1">
    <location>
        <begin position="157"/>
        <end position="180"/>
    </location>
</feature>
<feature type="transmembrane region" description="Helical" evidence="1">
    <location>
        <begin position="124"/>
        <end position="145"/>
    </location>
</feature>
<keyword evidence="1" id="KW-1133">Transmembrane helix</keyword>
<keyword evidence="3" id="KW-1185">Reference proteome</keyword>
<feature type="transmembrane region" description="Helical" evidence="1">
    <location>
        <begin position="90"/>
        <end position="112"/>
    </location>
</feature>
<accession>A0A426V0Q0</accession>
<dbReference type="Proteomes" id="UP000277256">
    <property type="component" value="Unassembled WGS sequence"/>
</dbReference>
<dbReference type="InterPro" id="IPR018750">
    <property type="entry name" value="DUF2306_membrane"/>
</dbReference>
<evidence type="ECO:0000313" key="2">
    <source>
        <dbReference type="EMBL" id="RRS00413.1"/>
    </source>
</evidence>
<dbReference type="AlphaFoldDB" id="A0A426V0Q0"/>
<evidence type="ECO:0000313" key="3">
    <source>
        <dbReference type="Proteomes" id="UP000277256"/>
    </source>
</evidence>
<dbReference type="Pfam" id="PF10067">
    <property type="entry name" value="DUF2306"/>
    <property type="match status" value="1"/>
</dbReference>
<dbReference type="RefSeq" id="WP_125247092.1">
    <property type="nucleotide sequence ID" value="NZ_RSEB01000002.1"/>
</dbReference>
<evidence type="ECO:0000256" key="1">
    <source>
        <dbReference type="SAM" id="Phobius"/>
    </source>
</evidence>
<sequence length="222" mass="23793">MDAPQTRRRREWTIAAGLFLLALVPSIAGAFRVGEIASGAAETAANARFMRMPLPVVLHIAGALVYATVGAFQFLPGLRRRHNAWHRFAGRYLLVPAGFAVGATGIWMTAVYDVPATDDGAVAVSRFIVGGLMIAFLALGVAAVARRDHLAHGAWMIRAYALAMGAGTQVLTSGPALLLFGEPDAMFRLIQMDAGWIINALFAEWIIARRRAAARRPATITA</sequence>
<proteinExistence type="predicted"/>
<keyword evidence="1" id="KW-0472">Membrane</keyword>
<organism evidence="2 3">
    <name type="scientific">Glycomyces terrestris</name>
    <dbReference type="NCBI Taxonomy" id="2493553"/>
    <lineage>
        <taxon>Bacteria</taxon>
        <taxon>Bacillati</taxon>
        <taxon>Actinomycetota</taxon>
        <taxon>Actinomycetes</taxon>
        <taxon>Glycomycetales</taxon>
        <taxon>Glycomycetaceae</taxon>
        <taxon>Glycomyces</taxon>
    </lineage>
</organism>
<gene>
    <name evidence="2" type="ORF">EIW28_07545</name>
</gene>
<reference evidence="2 3" key="1">
    <citation type="submission" date="2018-12" db="EMBL/GenBank/DDBJ databases">
        <title>Glycomyces sp. YIM 121974 draft genome.</title>
        <authorList>
            <person name="Li Q."/>
        </authorList>
    </citation>
    <scope>NUCLEOTIDE SEQUENCE [LARGE SCALE GENOMIC DNA]</scope>
    <source>
        <strain evidence="2 3">YIM 121974</strain>
    </source>
</reference>
<protein>
    <submittedName>
        <fullName evidence="2">DUF2306 domain-containing protein</fullName>
    </submittedName>
</protein>